<dbReference type="OrthoDB" id="10438978at2759"/>
<evidence type="ECO:0000313" key="3">
    <source>
        <dbReference type="EMBL" id="CBY22689.1"/>
    </source>
</evidence>
<evidence type="ECO:0000256" key="2">
    <source>
        <dbReference type="SAM" id="MobiDB-lite"/>
    </source>
</evidence>
<evidence type="ECO:0000256" key="1">
    <source>
        <dbReference type="ARBA" id="ARBA00010326"/>
    </source>
</evidence>
<evidence type="ECO:0000313" key="4">
    <source>
        <dbReference type="Proteomes" id="UP000001307"/>
    </source>
</evidence>
<accession>E4WZU3</accession>
<organism evidence="3">
    <name type="scientific">Oikopleura dioica</name>
    <name type="common">Tunicate</name>
    <dbReference type="NCBI Taxonomy" id="34765"/>
    <lineage>
        <taxon>Eukaryota</taxon>
        <taxon>Metazoa</taxon>
        <taxon>Chordata</taxon>
        <taxon>Tunicata</taxon>
        <taxon>Appendicularia</taxon>
        <taxon>Copelata</taxon>
        <taxon>Oikopleuridae</taxon>
        <taxon>Oikopleura</taxon>
    </lineage>
</organism>
<dbReference type="Pfam" id="PF04714">
    <property type="entry name" value="BCL_N"/>
    <property type="match status" value="1"/>
</dbReference>
<proteinExistence type="inferred from homology"/>
<sequence>MTLRTTRAGTRNLVKEEIKRVKKQLEKVRKWEKKWVVLGDGGLRVYRWVPKKGSESDEQEQQKTSPLKAILKQQMAEKAAVQAGTGTKEEAYVKEEPSPDAKPQVNSTSEPTSAEPAKQMETN</sequence>
<dbReference type="AlphaFoldDB" id="E4WZU3"/>
<dbReference type="EMBL" id="FN653019">
    <property type="protein sequence ID" value="CBY22689.1"/>
    <property type="molecule type" value="Genomic_DNA"/>
</dbReference>
<dbReference type="PANTHER" id="PTHR12767:SF9">
    <property type="entry name" value="BCL7-LIKE"/>
    <property type="match status" value="1"/>
</dbReference>
<dbReference type="InterPro" id="IPR006804">
    <property type="entry name" value="BCL7"/>
</dbReference>
<reference evidence="3" key="1">
    <citation type="journal article" date="2010" name="Science">
        <title>Plasticity of animal genome architecture unmasked by rapid evolution of a pelagic tunicate.</title>
        <authorList>
            <person name="Denoeud F."/>
            <person name="Henriet S."/>
            <person name="Mungpakdee S."/>
            <person name="Aury J.M."/>
            <person name="Da Silva C."/>
            <person name="Brinkmann H."/>
            <person name="Mikhaleva J."/>
            <person name="Olsen L.C."/>
            <person name="Jubin C."/>
            <person name="Canestro C."/>
            <person name="Bouquet J.M."/>
            <person name="Danks G."/>
            <person name="Poulain J."/>
            <person name="Campsteijn C."/>
            <person name="Adamski M."/>
            <person name="Cross I."/>
            <person name="Yadetie F."/>
            <person name="Muffato M."/>
            <person name="Louis A."/>
            <person name="Butcher S."/>
            <person name="Tsagkogeorga G."/>
            <person name="Konrad A."/>
            <person name="Singh S."/>
            <person name="Jensen M.F."/>
            <person name="Cong E.H."/>
            <person name="Eikeseth-Otteraa H."/>
            <person name="Noel B."/>
            <person name="Anthouard V."/>
            <person name="Porcel B.M."/>
            <person name="Kachouri-Lafond R."/>
            <person name="Nishino A."/>
            <person name="Ugolini M."/>
            <person name="Chourrout P."/>
            <person name="Nishida H."/>
            <person name="Aasland R."/>
            <person name="Huzurbazar S."/>
            <person name="Westhof E."/>
            <person name="Delsuc F."/>
            <person name="Lehrach H."/>
            <person name="Reinhardt R."/>
            <person name="Weissenbach J."/>
            <person name="Roy S.W."/>
            <person name="Artiguenave F."/>
            <person name="Postlethwait J.H."/>
            <person name="Manak J.R."/>
            <person name="Thompson E.M."/>
            <person name="Jaillon O."/>
            <person name="Du Pasquier L."/>
            <person name="Boudinot P."/>
            <person name="Liberles D.A."/>
            <person name="Volff J.N."/>
            <person name="Philippe H."/>
            <person name="Lenhard B."/>
            <person name="Roest Crollius H."/>
            <person name="Wincker P."/>
            <person name="Chourrout D."/>
        </authorList>
    </citation>
    <scope>NUCLEOTIDE SEQUENCE [LARGE SCALE GENOMIC DNA]</scope>
</reference>
<feature type="compositionally biased region" description="Basic and acidic residues" evidence="2">
    <location>
        <begin position="87"/>
        <end position="99"/>
    </location>
</feature>
<feature type="region of interest" description="Disordered" evidence="2">
    <location>
        <begin position="77"/>
        <end position="123"/>
    </location>
</feature>
<keyword evidence="4" id="KW-1185">Reference proteome</keyword>
<gene>
    <name evidence="3" type="ORF">GSOID_T00013458001</name>
</gene>
<dbReference type="Proteomes" id="UP000001307">
    <property type="component" value="Unassembled WGS sequence"/>
</dbReference>
<protein>
    <submittedName>
        <fullName evidence="3">Uncharacterized protein</fullName>
    </submittedName>
</protein>
<dbReference type="PANTHER" id="PTHR12767">
    <property type="entry name" value="BCL7 RELATED"/>
    <property type="match status" value="1"/>
</dbReference>
<comment type="similarity">
    <text evidence="1">Belongs to the BCL7 family.</text>
</comment>
<name>E4WZU3_OIKDI</name>
<dbReference type="InParanoid" id="E4WZU3"/>